<keyword evidence="2" id="KW-1185">Reference proteome</keyword>
<sequence length="181" mass="21780">MFRSKLCLDVGKTKIYHLEISNRSYKKELYLNYIHQTTCDQNVLKMYVHTFYDIDIQTAFLIILIVDESLHQVYNLIIEFIEIAQIHKLWLKCIKQANTFIYIYIYKKSIKNTTLPVAIIRITWNISEIMIKFTILEETVNIEYSFLMNNDKIKTHCFQLSKDELFYPNVKFSELRTTRKI</sequence>
<dbReference type="AlphaFoldDB" id="A0A6G0TTR8"/>
<reference evidence="1 2" key="1">
    <citation type="submission" date="2019-08" db="EMBL/GenBank/DDBJ databases">
        <title>The genome of the soybean aphid Biotype 1, its phylome, world population structure and adaptation to the North American continent.</title>
        <authorList>
            <person name="Giordano R."/>
            <person name="Donthu R.K."/>
            <person name="Hernandez A.G."/>
            <person name="Wright C.L."/>
            <person name="Zimin A.V."/>
        </authorList>
    </citation>
    <scope>NUCLEOTIDE SEQUENCE [LARGE SCALE GENOMIC DNA]</scope>
    <source>
        <tissue evidence="1">Whole aphids</tissue>
    </source>
</reference>
<dbReference type="Proteomes" id="UP000475862">
    <property type="component" value="Unassembled WGS sequence"/>
</dbReference>
<evidence type="ECO:0000313" key="1">
    <source>
        <dbReference type="EMBL" id="KAE9538528.1"/>
    </source>
</evidence>
<comment type="caution">
    <text evidence="1">The sequence shown here is derived from an EMBL/GenBank/DDBJ whole genome shotgun (WGS) entry which is preliminary data.</text>
</comment>
<evidence type="ECO:0000313" key="2">
    <source>
        <dbReference type="Proteomes" id="UP000475862"/>
    </source>
</evidence>
<name>A0A6G0TTR8_APHGL</name>
<dbReference type="EMBL" id="VYZN01000016">
    <property type="protein sequence ID" value="KAE9538528.1"/>
    <property type="molecule type" value="Genomic_DNA"/>
</dbReference>
<proteinExistence type="predicted"/>
<organism evidence="1 2">
    <name type="scientific">Aphis glycines</name>
    <name type="common">Soybean aphid</name>
    <dbReference type="NCBI Taxonomy" id="307491"/>
    <lineage>
        <taxon>Eukaryota</taxon>
        <taxon>Metazoa</taxon>
        <taxon>Ecdysozoa</taxon>
        <taxon>Arthropoda</taxon>
        <taxon>Hexapoda</taxon>
        <taxon>Insecta</taxon>
        <taxon>Pterygota</taxon>
        <taxon>Neoptera</taxon>
        <taxon>Paraneoptera</taxon>
        <taxon>Hemiptera</taxon>
        <taxon>Sternorrhyncha</taxon>
        <taxon>Aphidomorpha</taxon>
        <taxon>Aphidoidea</taxon>
        <taxon>Aphididae</taxon>
        <taxon>Aphidini</taxon>
        <taxon>Aphis</taxon>
        <taxon>Aphis</taxon>
    </lineage>
</organism>
<protein>
    <submittedName>
        <fullName evidence="1">Uncharacterized protein</fullName>
    </submittedName>
</protein>
<gene>
    <name evidence="1" type="ORF">AGLY_005627</name>
</gene>
<accession>A0A6G0TTR8</accession>